<protein>
    <recommendedName>
        <fullName evidence="2">F5/8 type C domain-containing protein</fullName>
    </recommendedName>
</protein>
<dbReference type="RefSeq" id="WP_014160396.1">
    <property type="nucleotide sequence ID" value="NC_016147.2"/>
</dbReference>
<dbReference type="HOGENOM" id="CLU_292712_0_0_6"/>
<dbReference type="GO" id="GO:0005975">
    <property type="term" value="P:carbohydrate metabolic process"/>
    <property type="evidence" value="ECO:0007669"/>
    <property type="project" value="InterPro"/>
</dbReference>
<dbReference type="Proteomes" id="UP000005870">
    <property type="component" value="Chromosome"/>
</dbReference>
<gene>
    <name evidence="3" type="ordered locus">DSC_07845</name>
</gene>
<evidence type="ECO:0000256" key="1">
    <source>
        <dbReference type="SAM" id="SignalP"/>
    </source>
</evidence>
<dbReference type="Gene3D" id="1.50.10.10">
    <property type="match status" value="1"/>
</dbReference>
<keyword evidence="1" id="KW-0732">Signal</keyword>
<dbReference type="InterPro" id="IPR008979">
    <property type="entry name" value="Galactose-bd-like_sf"/>
</dbReference>
<dbReference type="STRING" id="1045855.DSC_07845"/>
<dbReference type="Pfam" id="PF00754">
    <property type="entry name" value="F5_F8_type_C"/>
    <property type="match status" value="1"/>
</dbReference>
<dbReference type="InterPro" id="IPR012341">
    <property type="entry name" value="6hp_glycosidase-like_sf"/>
</dbReference>
<feature type="chain" id="PRO_5003504360" description="F5/8 type C domain-containing protein" evidence="1">
    <location>
        <begin position="29"/>
        <end position="1059"/>
    </location>
</feature>
<dbReference type="AlphaFoldDB" id="G7UTW7"/>
<dbReference type="Gene3D" id="2.60.120.260">
    <property type="entry name" value="Galactose-binding domain-like"/>
    <property type="match status" value="1"/>
</dbReference>
<organism evidence="3 4">
    <name type="scientific">Pseudoxanthomonas spadix (strain BD-a59)</name>
    <dbReference type="NCBI Taxonomy" id="1045855"/>
    <lineage>
        <taxon>Bacteria</taxon>
        <taxon>Pseudomonadati</taxon>
        <taxon>Pseudomonadota</taxon>
        <taxon>Gammaproteobacteria</taxon>
        <taxon>Lysobacterales</taxon>
        <taxon>Lysobacteraceae</taxon>
        <taxon>Pseudoxanthomonas</taxon>
    </lineage>
</organism>
<dbReference type="PROSITE" id="PS50022">
    <property type="entry name" value="FA58C_3"/>
    <property type="match status" value="1"/>
</dbReference>
<keyword evidence="4" id="KW-1185">Reference proteome</keyword>
<evidence type="ECO:0000313" key="4">
    <source>
        <dbReference type="Proteomes" id="UP000005870"/>
    </source>
</evidence>
<evidence type="ECO:0000313" key="3">
    <source>
        <dbReference type="EMBL" id="AER56220.1"/>
    </source>
</evidence>
<sequence length="1059" mass="116199">MTSTHLPPSHSTFLALSLLAGAATSALAQERVIDSFDDPASWKVVTSNQVTAALRVVPGADGGKALCLDYDYHGVSGYAGLQKVVDIDYPDNYRFDFQIRGHSPANDLQFKLIDASGDNVWWVNRPGYDFPESWTPVSYRKRHIDKAWGPDPDKTLRHSARLEFTVYNNAGGKGSVCLDALTFAPLPAQDNSPLTGSASASVANIGSNANQAVDGNADTAWYADFDAPTPPQLILDLHRLREFGGLKLVWKPGEHAADYLLQLSDEGQQWRDARAVVGGNGGTDWIVLPETQARYVRLLPVQGPHGSFGLSELQVLPLAFSATPNEVVRTIAAQSPRGWFPRGFSGQQPYWTIIGLDGGTEQGLIGEDGAVEVARGGFTIEPFVVTDGQLVGWADVTQAQSLQDGYLPIPSVQWRHRALQLTTTAFADGTPADAQLVVRYRLHNPGEVPHGYRLALALRPFQVNPPTQFLSVQGGISRIETLSFSGTTASVNGAPRVFASQAPDAVFASSFDGGMAVSHLTEDVLPESTNVVDQTGLASGAYVYELTLAAGESREFDLRIPMTGKPRCAQKVTTPECSAQARQDAVAAMWRDKLDRVRFTVPAAGQPLVDTLRTSTAHMLISRVGPRLQPGTRSYNRSWIRDGAMISEGLLRMGRPGVVREYIQWYAPYQFKDGMVPCCVDRRGSDPVPENDSHGELIFAIADYWRYTGEAAFVQRMWPHVEGAYRYMEKLRLSERTEANRLKNPAFYGMMPVSISHEGYSAKPVHSYWDNFWALRGYKDAVLLARLLGKTEQAKRMAASRDQFHADLMASLELAARQHRVDFIPGSAELGDFDPTSTTIALAPAGEQASLPQPLLNNTFERYWVDFQTRANGQRPWKDYTPYEWRNAAAFVRLGWRERANAAAAFFFGHRTPLAWNQWAEVVSHTPRTPFFLGDLPHAWVGSDFVRTALDMFAYTREDDDSIVLAAGIPTAWLDGPGIAISGLRTPHGQLAYSLRRQAGMLQLEVPASGLTLPKGGLVLPWPYAGAPGKATIDGKPARWDGNALRIRQLPATVQVAAP</sequence>
<reference evidence="3 4" key="1">
    <citation type="journal article" date="2012" name="J. Bacteriol.">
        <title>Complete Genome Sequence of the BTEX-Degrading Bacterium Pseudoxanthomonas spadix BD-a59.</title>
        <authorList>
            <person name="Lee S.H."/>
            <person name="Jin H.M."/>
            <person name="Lee H.J."/>
            <person name="Kim J.M."/>
            <person name="Jeon C.O."/>
        </authorList>
    </citation>
    <scope>NUCLEOTIDE SEQUENCE [LARGE SCALE GENOMIC DNA]</scope>
    <source>
        <strain evidence="3 4">BD-a59</strain>
    </source>
</reference>
<dbReference type="OrthoDB" id="9763537at2"/>
<feature type="signal peptide" evidence="1">
    <location>
        <begin position="1"/>
        <end position="28"/>
    </location>
</feature>
<accession>G7UTW7</accession>
<dbReference type="SUPFAM" id="SSF48208">
    <property type="entry name" value="Six-hairpin glycosidases"/>
    <property type="match status" value="1"/>
</dbReference>
<dbReference type="InterPro" id="IPR000421">
    <property type="entry name" value="FA58C"/>
</dbReference>
<proteinExistence type="predicted"/>
<evidence type="ECO:0000259" key="2">
    <source>
        <dbReference type="PROSITE" id="PS50022"/>
    </source>
</evidence>
<dbReference type="eggNOG" id="COG3408">
    <property type="taxonomic scope" value="Bacteria"/>
</dbReference>
<dbReference type="InterPro" id="IPR008928">
    <property type="entry name" value="6-hairpin_glycosidase_sf"/>
</dbReference>
<name>G7UTW7_PSEUP</name>
<feature type="domain" description="F5/8 type C" evidence="2">
    <location>
        <begin position="177"/>
        <end position="318"/>
    </location>
</feature>
<dbReference type="KEGG" id="psd:DSC_07845"/>
<dbReference type="SUPFAM" id="SSF49785">
    <property type="entry name" value="Galactose-binding domain-like"/>
    <property type="match status" value="2"/>
</dbReference>
<dbReference type="EMBL" id="CP003093">
    <property type="protein sequence ID" value="AER56220.1"/>
    <property type="molecule type" value="Genomic_DNA"/>
</dbReference>